<gene>
    <name evidence="2" type="ORF">M422DRAFT_66910</name>
</gene>
<protein>
    <recommendedName>
        <fullName evidence="1">F-box domain-containing protein</fullName>
    </recommendedName>
</protein>
<accession>A0A0C9VTE5</accession>
<dbReference type="InterPro" id="IPR001810">
    <property type="entry name" value="F-box_dom"/>
</dbReference>
<evidence type="ECO:0000313" key="3">
    <source>
        <dbReference type="Proteomes" id="UP000054279"/>
    </source>
</evidence>
<feature type="domain" description="F-box" evidence="1">
    <location>
        <begin position="3"/>
        <end position="62"/>
    </location>
</feature>
<dbReference type="Gene3D" id="1.20.1280.50">
    <property type="match status" value="1"/>
</dbReference>
<name>A0A0C9VTE5_SPHS4</name>
<evidence type="ECO:0000313" key="2">
    <source>
        <dbReference type="EMBL" id="KIJ45857.1"/>
    </source>
</evidence>
<dbReference type="Proteomes" id="UP000054279">
    <property type="component" value="Unassembled WGS sequence"/>
</dbReference>
<dbReference type="EMBL" id="KN837110">
    <property type="protein sequence ID" value="KIJ45857.1"/>
    <property type="molecule type" value="Genomic_DNA"/>
</dbReference>
<proteinExistence type="predicted"/>
<dbReference type="HOGENOM" id="CLU_564023_0_0_1"/>
<evidence type="ECO:0000259" key="1">
    <source>
        <dbReference type="Pfam" id="PF12937"/>
    </source>
</evidence>
<keyword evidence="3" id="KW-1185">Reference proteome</keyword>
<dbReference type="OrthoDB" id="3365698at2759"/>
<sequence>MLLQDLPLDILRLIFEQTTIRISSTTAHAKFFHPYESLNLSHVCRLWRTVALNYPRLWTHIHGMDTMFTAFCIFLSKAADLTLVIKRDNMRCCGMKMNPTRSYDFKLIKEILPQVSFLCFVPEVSDINSFAEVFWNSPAPRLRICHFDFTTLHEGMNRSGWGEMEKTLFSGPFPGGTPRLRYALWQRFLPSLDSPMWNDLVVLRVGSSMTGQTLSLIDWLSLLSRSPSLQELMINVEFLDDRELLKILPDHKLYMGQLQTISLSGFSMKQVKVLFDYLQFPRISSLHIYSILKTGSEDALPHLDEILTQVGEISSLIQKTKSLVIESLGGYPRVVALSDVLYFSTQFLTQTQDWPTYIFKHTPRIEDLKFGSIPNKYLKFGSMVMPEVKTLHIGSISGFPDLTSMAEDRNLPSLSIVTIGTLFKPLTAQNMGHMRLLFDKCNAPKIVVIRTAWSTGREYDALAEFCKHNKIEFQTKMEEKGRRR</sequence>
<dbReference type="AlphaFoldDB" id="A0A0C9VTE5"/>
<organism evidence="2 3">
    <name type="scientific">Sphaerobolus stellatus (strain SS14)</name>
    <dbReference type="NCBI Taxonomy" id="990650"/>
    <lineage>
        <taxon>Eukaryota</taxon>
        <taxon>Fungi</taxon>
        <taxon>Dikarya</taxon>
        <taxon>Basidiomycota</taxon>
        <taxon>Agaricomycotina</taxon>
        <taxon>Agaricomycetes</taxon>
        <taxon>Phallomycetidae</taxon>
        <taxon>Geastrales</taxon>
        <taxon>Sphaerobolaceae</taxon>
        <taxon>Sphaerobolus</taxon>
    </lineage>
</organism>
<dbReference type="Pfam" id="PF12937">
    <property type="entry name" value="F-box-like"/>
    <property type="match status" value="1"/>
</dbReference>
<reference evidence="2 3" key="1">
    <citation type="submission" date="2014-06" db="EMBL/GenBank/DDBJ databases">
        <title>Evolutionary Origins and Diversification of the Mycorrhizal Mutualists.</title>
        <authorList>
            <consortium name="DOE Joint Genome Institute"/>
            <consortium name="Mycorrhizal Genomics Consortium"/>
            <person name="Kohler A."/>
            <person name="Kuo A."/>
            <person name="Nagy L.G."/>
            <person name="Floudas D."/>
            <person name="Copeland A."/>
            <person name="Barry K.W."/>
            <person name="Cichocki N."/>
            <person name="Veneault-Fourrey C."/>
            <person name="LaButti K."/>
            <person name="Lindquist E.A."/>
            <person name="Lipzen A."/>
            <person name="Lundell T."/>
            <person name="Morin E."/>
            <person name="Murat C."/>
            <person name="Riley R."/>
            <person name="Ohm R."/>
            <person name="Sun H."/>
            <person name="Tunlid A."/>
            <person name="Henrissat B."/>
            <person name="Grigoriev I.V."/>
            <person name="Hibbett D.S."/>
            <person name="Martin F."/>
        </authorList>
    </citation>
    <scope>NUCLEOTIDE SEQUENCE [LARGE SCALE GENOMIC DNA]</scope>
    <source>
        <strain evidence="2 3">SS14</strain>
    </source>
</reference>